<dbReference type="SUPFAM" id="SSF54236">
    <property type="entry name" value="Ubiquitin-like"/>
    <property type="match status" value="1"/>
</dbReference>
<dbReference type="InterPro" id="IPR011009">
    <property type="entry name" value="Kinase-like_dom_sf"/>
</dbReference>
<dbReference type="GO" id="GO:0005524">
    <property type="term" value="F:ATP binding"/>
    <property type="evidence" value="ECO:0007669"/>
    <property type="project" value="UniProtKB-KW"/>
</dbReference>
<evidence type="ECO:0000256" key="5">
    <source>
        <dbReference type="ARBA" id="ARBA00023098"/>
    </source>
</evidence>
<dbReference type="InterPro" id="IPR015433">
    <property type="entry name" value="PI3/4_kinase"/>
</dbReference>
<feature type="domain" description="PX" evidence="11">
    <location>
        <begin position="1462"/>
        <end position="1577"/>
    </location>
</feature>
<dbReference type="Gene3D" id="1.25.40.70">
    <property type="entry name" value="Phosphatidylinositol 3-kinase, accessory domain (PIK)"/>
    <property type="match status" value="1"/>
</dbReference>
<dbReference type="GO" id="GO:0016303">
    <property type="term" value="F:1-phosphatidylinositol-3-kinase activity"/>
    <property type="evidence" value="ECO:0007669"/>
    <property type="project" value="UniProtKB-EC"/>
</dbReference>
<feature type="domain" description="C2 PI3K-type" evidence="15">
    <location>
        <begin position="658"/>
        <end position="821"/>
    </location>
</feature>
<evidence type="ECO:0000256" key="8">
    <source>
        <dbReference type="PROSITE-ProRule" id="PRU00880"/>
    </source>
</evidence>
<evidence type="ECO:0000256" key="3">
    <source>
        <dbReference type="ARBA" id="ARBA00022777"/>
    </source>
</evidence>
<feature type="domain" description="PIK helical" evidence="13">
    <location>
        <begin position="840"/>
        <end position="1015"/>
    </location>
</feature>
<dbReference type="InterPro" id="IPR000403">
    <property type="entry name" value="PI3/4_kinase_cat_dom"/>
</dbReference>
<keyword evidence="5" id="KW-0443">Lipid metabolism</keyword>
<protein>
    <recommendedName>
        <fullName evidence="18">Phosphatidylinositol-4-phosphate 3-kinase</fullName>
    </recommendedName>
</protein>
<dbReference type="PROSITE" id="PS51546">
    <property type="entry name" value="PI3K_RBD"/>
    <property type="match status" value="1"/>
</dbReference>
<dbReference type="SMART" id="SM00145">
    <property type="entry name" value="PI3Ka"/>
    <property type="match status" value="1"/>
</dbReference>
<feature type="region of interest" description="Disordered" evidence="9">
    <location>
        <begin position="247"/>
        <end position="268"/>
    </location>
</feature>
<dbReference type="InterPro" id="IPR036871">
    <property type="entry name" value="PX_dom_sf"/>
</dbReference>
<dbReference type="GO" id="GO:0005737">
    <property type="term" value="C:cytoplasm"/>
    <property type="evidence" value="ECO:0007669"/>
    <property type="project" value="TreeGrafter"/>
</dbReference>
<dbReference type="InterPro" id="IPR029071">
    <property type="entry name" value="Ubiquitin-like_domsf"/>
</dbReference>
<feature type="domain" description="PI3K/PI4K catalytic" evidence="12">
    <location>
        <begin position="1107"/>
        <end position="1416"/>
    </location>
</feature>
<dbReference type="OrthoDB" id="67688at2759"/>
<dbReference type="PANTHER" id="PTHR10048:SF14">
    <property type="entry name" value="LD28067P"/>
    <property type="match status" value="1"/>
</dbReference>
<dbReference type="InterPro" id="IPR042236">
    <property type="entry name" value="PI3K_accessory_sf"/>
</dbReference>
<dbReference type="InterPro" id="IPR036940">
    <property type="entry name" value="PI3/4_kinase_cat_sf"/>
</dbReference>
<evidence type="ECO:0000313" key="17">
    <source>
        <dbReference type="Proteomes" id="UP000678499"/>
    </source>
</evidence>
<dbReference type="Pfam" id="PF00787">
    <property type="entry name" value="PX"/>
    <property type="match status" value="1"/>
</dbReference>
<comment type="catalytic activity">
    <reaction evidence="7">
        <text>a 1,2-diacyl-sn-glycero-3-phospho-(1D-myo-inositol 4-phosphate) + ATP = a 1,2-diacyl-sn-glycero-3-phospho-(1D-myo-inositol-3,4-bisphosphate) + ADP + H(+)</text>
        <dbReference type="Rhea" id="RHEA:18373"/>
        <dbReference type="ChEBI" id="CHEBI:15378"/>
        <dbReference type="ChEBI" id="CHEBI:30616"/>
        <dbReference type="ChEBI" id="CHEBI:57658"/>
        <dbReference type="ChEBI" id="CHEBI:58178"/>
        <dbReference type="ChEBI" id="CHEBI:456216"/>
        <dbReference type="EC" id="2.7.1.154"/>
    </reaction>
    <physiologicalReaction direction="left-to-right" evidence="7">
        <dbReference type="Rhea" id="RHEA:18374"/>
    </physiologicalReaction>
</comment>
<dbReference type="PANTHER" id="PTHR10048">
    <property type="entry name" value="PHOSPHATIDYLINOSITOL KINASE"/>
    <property type="match status" value="1"/>
</dbReference>
<dbReference type="InterPro" id="IPR001683">
    <property type="entry name" value="PX_dom"/>
</dbReference>
<evidence type="ECO:0000259" key="13">
    <source>
        <dbReference type="PROSITE" id="PS51545"/>
    </source>
</evidence>
<evidence type="ECO:0000259" key="10">
    <source>
        <dbReference type="PROSITE" id="PS50004"/>
    </source>
</evidence>
<dbReference type="InterPro" id="IPR002420">
    <property type="entry name" value="PI3K-type_C2_dom"/>
</dbReference>
<dbReference type="GO" id="GO:0016477">
    <property type="term" value="P:cell migration"/>
    <property type="evidence" value="ECO:0007669"/>
    <property type="project" value="TreeGrafter"/>
</dbReference>
<evidence type="ECO:0008006" key="18">
    <source>
        <dbReference type="Google" id="ProtNLM"/>
    </source>
</evidence>
<feature type="region of interest" description="Disordered" evidence="9">
    <location>
        <begin position="55"/>
        <end position="102"/>
    </location>
</feature>
<feature type="region of interest" description="Disordered" evidence="9">
    <location>
        <begin position="126"/>
        <end position="154"/>
    </location>
</feature>
<gene>
    <name evidence="16" type="ORF">NMOB1V02_LOCUS6514</name>
</gene>
<proteinExistence type="inferred from homology"/>
<dbReference type="GO" id="GO:0043491">
    <property type="term" value="P:phosphatidylinositol 3-kinase/protein kinase B signal transduction"/>
    <property type="evidence" value="ECO:0007669"/>
    <property type="project" value="TreeGrafter"/>
</dbReference>
<dbReference type="GO" id="GO:0048015">
    <property type="term" value="P:phosphatidylinositol-mediated signaling"/>
    <property type="evidence" value="ECO:0007669"/>
    <property type="project" value="TreeGrafter"/>
</dbReference>
<dbReference type="Gene3D" id="2.60.40.150">
    <property type="entry name" value="C2 domain"/>
    <property type="match status" value="2"/>
</dbReference>
<dbReference type="InterPro" id="IPR000341">
    <property type="entry name" value="PI3K_Ras-bd_dom"/>
</dbReference>
<dbReference type="PROSITE" id="PS51547">
    <property type="entry name" value="C2_PI3K"/>
    <property type="match status" value="1"/>
</dbReference>
<organism evidence="16">
    <name type="scientific">Notodromas monacha</name>
    <dbReference type="NCBI Taxonomy" id="399045"/>
    <lineage>
        <taxon>Eukaryota</taxon>
        <taxon>Metazoa</taxon>
        <taxon>Ecdysozoa</taxon>
        <taxon>Arthropoda</taxon>
        <taxon>Crustacea</taxon>
        <taxon>Oligostraca</taxon>
        <taxon>Ostracoda</taxon>
        <taxon>Podocopa</taxon>
        <taxon>Podocopida</taxon>
        <taxon>Cypridocopina</taxon>
        <taxon>Cypridoidea</taxon>
        <taxon>Cyprididae</taxon>
        <taxon>Notodromas</taxon>
    </lineage>
</organism>
<sequence length="1725" mass="194353">MSDVVEDLDLKRAITESLRTHQEEQRCRQLAANSLRLSRSNPPEHGSGVVLRRPSLMSTNERQQPVGLLNPPPSSSGRRQPAGDLMKFDDDVPSGDSSTRFSGDWKSFMSLEDIENLSLNYNANQNRASGSSYTSSEESNSFSTSAPYTSASNSSPNTFPATFVSIQASPSWLESTAASRSYDIPPRLPPRLPVNQQLLVKAPALLCNSSMDVLKVLEKKPNEDLIDLAPPSCSSLGRGSVLAVFDPLNSSNDEDEDDDVSASNGRTDALCEPKEDDWTYFETYADPFQFMYEQSSRGSERDDLYNTPGYCSVGTSQADEGNVVDFAKSSATNDAVVIRNVSHVGKSGSPSKGKLTFQPLSTLTCLSEVEVLRNAITLLRGSYPSHDPSTNPGFTVSPLVELGSDATTLSVKILVYSFTRPNHPVAFTSDLTASVDHVIAQAVCELSDSQNLSGNLSDYVFKVRERGEIVDRTKHLFEIQYVHSCVKFDVDVKFDLIPITMVRRPFLRTEIDDVRDVELPVGALVPSGYGDGISAAKLGVIFDVFNSEMSKLLKIASNAVCGSELTTKPCIQAAKALCAILLEVETPEITKGIRLFTTAASLDRSSTYSPLQLVKSGVAELESAFRSLLDMYLRCHRVDFSLGSKDEESCKTIDLRNQIDTLLLRIGSAHRLDQTWSNYKDFRILVNLFHGTRRVGQRIKTPPHLVESSFYDRIVFDDWLNVETTVVCTLPRESRLVFTLVAVQKGDGDTSIQQPEQKPEYRELAWAGLQMFDESGKLAQGRYLLTMWPMDADPLLGPAPSFYAVPAGLGLAPPLLIVELPDLGGDVLFPPPLQLVESVNRQFEYLDENTQQLLLDIVESDVFAPIEPVDREILWEKRHYLHAYPRALPKVLLAALSWEWSCLSDLHAMVREWAPLRPVDALVLLLPCFPDLVVRRKAVEWLGGMGSDELIEYLPQLIQALKYETYLNSDLVLFLMERSLTSPNFAHRMHWLLDGSGDDTLRKRFAPTLKIISRALTGICGQSLRDHFESQRSLVRYLNDSAAQVREARENLRKATLDHEMNSMHRFLVNKPTDDENKILHFLDANIVPVLSAALPLSLTHIACGIEVRHCSYFTSNTLPLKVAFITQDSEDTNGVVNAIYKVGDDLRQDILTMQMVRIMDRLWVKEGLDLKLVHFDCVATGHKTGFVEMVTEADTLRKIQAEFGLTGAFKDRPIAEWLKKHNPSKLDYERGVENFTLSCAGYCVATYFLGVCDRHNDNIMLKTTGHMFHIDFGKFLGDAEMFGNLLKRDRSPFVLTPDMVYVINGGEKPSYKFQRFVDLCCDAFNVLRNNSDLFLNLFALMTNAGIPEPSFVRIHMHWFTIINFNNFLDLNLFSCEGVTGAAVKYVQRALLPGMTRPEAMAQFTQMIRSAMHCWFTQANFFIHSLGQLRFAGEGTDEETGGNGGLLSFVPKRHSVDADGEDRIVNASVYGIQKRYGGGKQYMYIARVRRENQNQPSYLFRSYKEFLELHQKLCTRFPFVEFSSLPTGVIGRSHVRDVAERRKYHIDKFLYELFRLREEIAHCDLVYTFFHPLLRDQEEADIHALKLRQDNVTQRPPRQRSHITGKLQLSFCYSKDAFRVMVHHARDLATRSETDPSVYVKLYLLPDPQKRTKRKTRIVAKTRHPTFMEMIEYRVPIGTVATRTLQVAVYGYDKLQENEFLGRVLIPLADRDLTQETVAWFTLQG</sequence>
<reference evidence="16" key="1">
    <citation type="submission" date="2020-11" db="EMBL/GenBank/DDBJ databases">
        <authorList>
            <person name="Tran Van P."/>
        </authorList>
    </citation>
    <scope>NUCLEOTIDE SEQUENCE</scope>
</reference>
<dbReference type="SUPFAM" id="SSF49562">
    <property type="entry name" value="C2 domain (Calcium/lipid-binding domain, CaLB)"/>
    <property type="match status" value="2"/>
</dbReference>
<dbReference type="CDD" id="cd08381">
    <property type="entry name" value="C2B_PI3K_class_II"/>
    <property type="match status" value="1"/>
</dbReference>
<dbReference type="Gene3D" id="3.10.20.90">
    <property type="entry name" value="Phosphatidylinositol 3-kinase Catalytic Subunit, Chain A, domain 1"/>
    <property type="match status" value="1"/>
</dbReference>
<evidence type="ECO:0000259" key="11">
    <source>
        <dbReference type="PROSITE" id="PS50195"/>
    </source>
</evidence>
<dbReference type="SMART" id="SM00142">
    <property type="entry name" value="PI3K_C2"/>
    <property type="match status" value="1"/>
</dbReference>
<dbReference type="EMBL" id="OA883410">
    <property type="protein sequence ID" value="CAD7278818.1"/>
    <property type="molecule type" value="Genomic_DNA"/>
</dbReference>
<dbReference type="SMART" id="SM00146">
    <property type="entry name" value="PI3Kc"/>
    <property type="match status" value="1"/>
</dbReference>
<dbReference type="SUPFAM" id="SSF64268">
    <property type="entry name" value="PX domain"/>
    <property type="match status" value="1"/>
</dbReference>
<evidence type="ECO:0000256" key="6">
    <source>
        <dbReference type="ARBA" id="ARBA00023985"/>
    </source>
</evidence>
<keyword evidence="4" id="KW-0067">ATP-binding</keyword>
<evidence type="ECO:0000259" key="14">
    <source>
        <dbReference type="PROSITE" id="PS51546"/>
    </source>
</evidence>
<evidence type="ECO:0000256" key="4">
    <source>
        <dbReference type="ARBA" id="ARBA00022840"/>
    </source>
</evidence>
<dbReference type="InterPro" id="IPR016024">
    <property type="entry name" value="ARM-type_fold"/>
</dbReference>
<dbReference type="Pfam" id="PF00454">
    <property type="entry name" value="PI3_PI4_kinase"/>
    <property type="match status" value="1"/>
</dbReference>
<dbReference type="Pfam" id="PF00168">
    <property type="entry name" value="C2"/>
    <property type="match status" value="1"/>
</dbReference>
<dbReference type="InterPro" id="IPR035892">
    <property type="entry name" value="C2_domain_sf"/>
</dbReference>
<dbReference type="InterPro" id="IPR000008">
    <property type="entry name" value="C2_dom"/>
</dbReference>
<dbReference type="Pfam" id="PF00792">
    <property type="entry name" value="PI3K_C2"/>
    <property type="match status" value="1"/>
</dbReference>
<dbReference type="Pfam" id="PF00794">
    <property type="entry name" value="PI3K_rbd"/>
    <property type="match status" value="1"/>
</dbReference>
<evidence type="ECO:0000256" key="2">
    <source>
        <dbReference type="ARBA" id="ARBA00022741"/>
    </source>
</evidence>
<dbReference type="InterPro" id="IPR001263">
    <property type="entry name" value="PI3K_accessory_dom"/>
</dbReference>
<accession>A0A7R9GFK3</accession>
<name>A0A7R9GFK3_9CRUS</name>
<dbReference type="GO" id="GO:0035005">
    <property type="term" value="F:1-phosphatidylinositol-4-phosphate 3-kinase activity"/>
    <property type="evidence" value="ECO:0007669"/>
    <property type="project" value="UniProtKB-EC"/>
</dbReference>
<dbReference type="PROSITE" id="PS50004">
    <property type="entry name" value="C2"/>
    <property type="match status" value="1"/>
</dbReference>
<evidence type="ECO:0000256" key="9">
    <source>
        <dbReference type="SAM" id="MobiDB-lite"/>
    </source>
</evidence>
<dbReference type="EMBL" id="CAJPEX010001373">
    <property type="protein sequence ID" value="CAG0918970.1"/>
    <property type="molecule type" value="Genomic_DNA"/>
</dbReference>
<evidence type="ECO:0000259" key="12">
    <source>
        <dbReference type="PROSITE" id="PS50290"/>
    </source>
</evidence>
<dbReference type="PROSITE" id="PS50195">
    <property type="entry name" value="PX"/>
    <property type="match status" value="1"/>
</dbReference>
<dbReference type="CDD" id="cd04012">
    <property type="entry name" value="C2A_PI3K_class_II"/>
    <property type="match status" value="1"/>
</dbReference>
<dbReference type="PROSITE" id="PS51545">
    <property type="entry name" value="PIK_HELICAL"/>
    <property type="match status" value="1"/>
</dbReference>
<dbReference type="Proteomes" id="UP000678499">
    <property type="component" value="Unassembled WGS sequence"/>
</dbReference>
<evidence type="ECO:0000313" key="16">
    <source>
        <dbReference type="EMBL" id="CAD7278818.1"/>
    </source>
</evidence>
<keyword evidence="1" id="KW-0808">Transferase</keyword>
<keyword evidence="3" id="KW-0418">Kinase</keyword>
<evidence type="ECO:0000256" key="7">
    <source>
        <dbReference type="ARBA" id="ARBA00029297"/>
    </source>
</evidence>
<dbReference type="SUPFAM" id="SSF48371">
    <property type="entry name" value="ARM repeat"/>
    <property type="match status" value="1"/>
</dbReference>
<dbReference type="GO" id="GO:0035091">
    <property type="term" value="F:phosphatidylinositol binding"/>
    <property type="evidence" value="ECO:0007669"/>
    <property type="project" value="InterPro"/>
</dbReference>
<dbReference type="Gene3D" id="1.10.1070.11">
    <property type="entry name" value="Phosphatidylinositol 3-/4-kinase, catalytic domain"/>
    <property type="match status" value="1"/>
</dbReference>
<feature type="domain" description="PI3K-RBD" evidence="14">
    <location>
        <begin position="408"/>
        <end position="498"/>
    </location>
</feature>
<comment type="catalytic activity">
    <reaction evidence="6">
        <text>a 1,2-diacyl-sn-glycero-3-phospho-(1D-myo-inositol) + ATP = a 1,2-diacyl-sn-glycero-3-phospho-(1D-myo-inositol-3-phosphate) + ADP + H(+)</text>
        <dbReference type="Rhea" id="RHEA:12709"/>
        <dbReference type="ChEBI" id="CHEBI:15378"/>
        <dbReference type="ChEBI" id="CHEBI:30616"/>
        <dbReference type="ChEBI" id="CHEBI:57880"/>
        <dbReference type="ChEBI" id="CHEBI:58088"/>
        <dbReference type="ChEBI" id="CHEBI:456216"/>
        <dbReference type="EC" id="2.7.1.137"/>
    </reaction>
    <physiologicalReaction direction="left-to-right" evidence="6">
        <dbReference type="Rhea" id="RHEA:12710"/>
    </physiologicalReaction>
</comment>
<dbReference type="SMART" id="SM00312">
    <property type="entry name" value="PX"/>
    <property type="match status" value="1"/>
</dbReference>
<feature type="compositionally biased region" description="Low complexity" evidence="9">
    <location>
        <begin position="129"/>
        <end position="145"/>
    </location>
</feature>
<dbReference type="GO" id="GO:0005886">
    <property type="term" value="C:plasma membrane"/>
    <property type="evidence" value="ECO:0007669"/>
    <property type="project" value="TreeGrafter"/>
</dbReference>
<dbReference type="SMART" id="SM00239">
    <property type="entry name" value="C2"/>
    <property type="match status" value="1"/>
</dbReference>
<dbReference type="FunFam" id="3.30.1520.10:FF:000006">
    <property type="entry name" value="Phosphatidylinositol 4-phosphate 3-kinase C2 domain-containing subunit alpha"/>
    <property type="match status" value="1"/>
</dbReference>
<comment type="similarity">
    <text evidence="8">Belongs to the PI3/PI4-kinase family.</text>
</comment>
<dbReference type="Gene3D" id="3.30.1010.10">
    <property type="entry name" value="Phosphatidylinositol 3-kinase Catalytic Subunit, Chain A, domain 4"/>
    <property type="match status" value="1"/>
</dbReference>
<evidence type="ECO:0000256" key="1">
    <source>
        <dbReference type="ARBA" id="ARBA00022679"/>
    </source>
</evidence>
<keyword evidence="17" id="KW-1185">Reference proteome</keyword>
<dbReference type="PROSITE" id="PS50290">
    <property type="entry name" value="PI3_4_KINASE_3"/>
    <property type="match status" value="1"/>
</dbReference>
<dbReference type="Pfam" id="PF00613">
    <property type="entry name" value="PI3Ka"/>
    <property type="match status" value="1"/>
</dbReference>
<dbReference type="SUPFAM" id="SSF56112">
    <property type="entry name" value="Protein kinase-like (PK-like)"/>
    <property type="match status" value="1"/>
</dbReference>
<dbReference type="Gene3D" id="3.30.1520.10">
    <property type="entry name" value="Phox-like domain"/>
    <property type="match status" value="1"/>
</dbReference>
<dbReference type="GO" id="GO:0005942">
    <property type="term" value="C:phosphatidylinositol 3-kinase complex"/>
    <property type="evidence" value="ECO:0007669"/>
    <property type="project" value="TreeGrafter"/>
</dbReference>
<keyword evidence="2" id="KW-0547">Nucleotide-binding</keyword>
<feature type="domain" description="C2" evidence="10">
    <location>
        <begin position="1603"/>
        <end position="1721"/>
    </location>
</feature>
<evidence type="ECO:0000259" key="15">
    <source>
        <dbReference type="PROSITE" id="PS51547"/>
    </source>
</evidence>